<dbReference type="InParanoid" id="A0A330KZY2"/>
<protein>
    <recommendedName>
        <fullName evidence="2">HPt domain-containing protein</fullName>
    </recommendedName>
</protein>
<keyword evidence="1" id="KW-0597">Phosphoprotein</keyword>
<name>A0A330KZY2_9BACT</name>
<dbReference type="Proteomes" id="UP000248168">
    <property type="component" value="Unassembled WGS sequence"/>
</dbReference>
<evidence type="ECO:0000313" key="4">
    <source>
        <dbReference type="Proteomes" id="UP000248168"/>
    </source>
</evidence>
<dbReference type="InterPro" id="IPR036641">
    <property type="entry name" value="HPT_dom_sf"/>
</dbReference>
<evidence type="ECO:0000313" key="3">
    <source>
        <dbReference type="EMBL" id="SPP63058.1"/>
    </source>
</evidence>
<dbReference type="PROSITE" id="PS50894">
    <property type="entry name" value="HPT"/>
    <property type="match status" value="1"/>
</dbReference>
<organism evidence="3 4">
    <name type="scientific">Nitrospira lenta</name>
    <dbReference type="NCBI Taxonomy" id="1436998"/>
    <lineage>
        <taxon>Bacteria</taxon>
        <taxon>Pseudomonadati</taxon>
        <taxon>Nitrospirota</taxon>
        <taxon>Nitrospiria</taxon>
        <taxon>Nitrospirales</taxon>
        <taxon>Nitrospiraceae</taxon>
        <taxon>Nitrospira</taxon>
    </lineage>
</organism>
<dbReference type="AlphaFoldDB" id="A0A330KZY2"/>
<dbReference type="RefSeq" id="WP_121987661.1">
    <property type="nucleotide sequence ID" value="NZ_OUNR01000001.1"/>
</dbReference>
<gene>
    <name evidence="3" type="ORF">NITLEN_10144</name>
</gene>
<dbReference type="EMBL" id="OUNR01000001">
    <property type="protein sequence ID" value="SPP63058.1"/>
    <property type="molecule type" value="Genomic_DNA"/>
</dbReference>
<dbReference type="GO" id="GO:0000160">
    <property type="term" value="P:phosphorelay signal transduction system"/>
    <property type="evidence" value="ECO:0007669"/>
    <property type="project" value="InterPro"/>
</dbReference>
<dbReference type="SUPFAM" id="SSF47226">
    <property type="entry name" value="Histidine-containing phosphotransfer domain, HPT domain"/>
    <property type="match status" value="1"/>
</dbReference>
<evidence type="ECO:0000259" key="2">
    <source>
        <dbReference type="PROSITE" id="PS50894"/>
    </source>
</evidence>
<dbReference type="Gene3D" id="1.20.120.160">
    <property type="entry name" value="HPT domain"/>
    <property type="match status" value="1"/>
</dbReference>
<sequence>MTTPKLASPERITVYIDPDLEDIIPTFLANRQKDLQTLRTAIAAKDFETIGILGHRMRGDGGGYGFNAISDIGGIMELAAGRRDEPAIRRQTTALEDFLARVHIIYRA</sequence>
<dbReference type="GO" id="GO:0004672">
    <property type="term" value="F:protein kinase activity"/>
    <property type="evidence" value="ECO:0007669"/>
    <property type="project" value="UniProtKB-ARBA"/>
</dbReference>
<keyword evidence="4" id="KW-1185">Reference proteome</keyword>
<accession>A0A330KZY2</accession>
<dbReference type="Pfam" id="PF01627">
    <property type="entry name" value="Hpt"/>
    <property type="match status" value="1"/>
</dbReference>
<evidence type="ECO:0000256" key="1">
    <source>
        <dbReference type="PROSITE-ProRule" id="PRU00110"/>
    </source>
</evidence>
<reference evidence="4" key="1">
    <citation type="submission" date="2018-04" db="EMBL/GenBank/DDBJ databases">
        <authorList>
            <person name="Lucker S."/>
            <person name="Sakoula D."/>
        </authorList>
    </citation>
    <scope>NUCLEOTIDE SEQUENCE [LARGE SCALE GENOMIC DNA]</scope>
</reference>
<feature type="modified residue" description="Phosphohistidine" evidence="1">
    <location>
        <position position="55"/>
    </location>
</feature>
<dbReference type="OrthoDB" id="9792360at2"/>
<proteinExistence type="predicted"/>
<feature type="domain" description="HPt" evidence="2">
    <location>
        <begin position="16"/>
        <end position="108"/>
    </location>
</feature>
<dbReference type="InterPro" id="IPR008207">
    <property type="entry name" value="Sig_transdc_His_kin_Hpt_dom"/>
</dbReference>